<dbReference type="InterPro" id="IPR032774">
    <property type="entry name" value="WG_beta_rep"/>
</dbReference>
<evidence type="ECO:0000259" key="1">
    <source>
        <dbReference type="Pfam" id="PF11738"/>
    </source>
</evidence>
<dbReference type="Gene3D" id="3.90.640.20">
    <property type="entry name" value="Heat-shock cognate protein, ATPase"/>
    <property type="match status" value="1"/>
</dbReference>
<evidence type="ECO:0000313" key="2">
    <source>
        <dbReference type="EMBL" id="BCJ99353.1"/>
    </source>
</evidence>
<keyword evidence="3" id="KW-1185">Reference proteome</keyword>
<dbReference type="PROSITE" id="PS51257">
    <property type="entry name" value="PROKAR_LIPOPROTEIN"/>
    <property type="match status" value="1"/>
</dbReference>
<dbReference type="PANTHER" id="PTHR37841:SF1">
    <property type="entry name" value="DUF3298 DOMAIN-CONTAINING PROTEIN"/>
    <property type="match status" value="1"/>
</dbReference>
<dbReference type="Gene3D" id="3.30.565.40">
    <property type="entry name" value="Fervidobacterium nodosum Rt17-B1 like"/>
    <property type="match status" value="1"/>
</dbReference>
<protein>
    <recommendedName>
        <fullName evidence="1">DUF3298 domain-containing protein</fullName>
    </recommendedName>
</protein>
<reference evidence="2 3" key="2">
    <citation type="submission" date="2020-08" db="EMBL/GenBank/DDBJ databases">
        <authorList>
            <person name="Ueki A."/>
            <person name="Tonouchi A."/>
        </authorList>
    </citation>
    <scope>NUCLEOTIDE SEQUENCE [LARGE SCALE GENOMIC DNA]</scope>
    <source>
        <strain evidence="2 3">CTTW</strain>
    </source>
</reference>
<dbReference type="Pfam" id="PF14903">
    <property type="entry name" value="WG_beta_rep"/>
    <property type="match status" value="2"/>
</dbReference>
<reference evidence="2 3" key="1">
    <citation type="submission" date="2020-08" db="EMBL/GenBank/DDBJ databases">
        <title>Draft genome sequencing of an Anaerocolumna strain isolated from anoxic soil subjected to BSD treatment.</title>
        <authorList>
            <person name="Uek A."/>
            <person name="Tonouchi A."/>
        </authorList>
    </citation>
    <scope>NUCLEOTIDE SEQUENCE [LARGE SCALE GENOMIC DNA]</scope>
    <source>
        <strain evidence="2 3">CTTW</strain>
    </source>
</reference>
<gene>
    <name evidence="2" type="ORF">bsdcttw_23940</name>
</gene>
<name>A0A7I8DLM8_9FIRM</name>
<dbReference type="KEGG" id="acht:bsdcttw_23940"/>
<dbReference type="Pfam" id="PF11738">
    <property type="entry name" value="DUF3298"/>
    <property type="match status" value="1"/>
</dbReference>
<evidence type="ECO:0000313" key="3">
    <source>
        <dbReference type="Proteomes" id="UP000515703"/>
    </source>
</evidence>
<dbReference type="Proteomes" id="UP000515703">
    <property type="component" value="Chromosome"/>
</dbReference>
<sequence>MNKIRFLILLLTVLAASGCSRQNKDEQVIKNVDNAASRTDVITADADENTLKATTDKGVERLYSAYITDQNEKKYGYIDETGVFVISPVYDQASEFSEGYAVVYTSEDNEYSVIDTTGKSIYKSSYAIGDFHEGMAVFDDFKDGKTMEGYIDTTGTIVLPAIYDKASIFQNGTAYVYTGKEIQQIDPTGKVLKSYEIDKNDIYISDFRDGYIVYNSVGDSIMEAMTYEGKKLPLPSNVSKDYTGYGNLMYLGNDIFAVMKKSDTEDYSSTYTTPYALFDAKGKQLSDYIFYDLSKYNDGFASATDDTTTYFIDTAGKISDTLPKFNGRGTLTLMGNVIKAEVDDILIYETTDGKIFYQTSDDVKLNDTLSLKAKKVKPNKYALIYYPVLTGLSDSTVEKKINDNLYKNFVESRGDLKKEDNFSVEDSFTGKVINNLLLVNRLGYDYSFGAAHGMPINDYYLYNLKNGETFKLKDLFRKNSNYVDALSKIITKDINADKKNKESMYFDDTFKSISDNQYFYVDENNLYLYFYPYDIAPYAAGFPEFKIPFNSIGSIINIEGDFWKALHPQN</sequence>
<dbReference type="InterPro" id="IPR037126">
    <property type="entry name" value="PdaC/RsiV-like_sf"/>
</dbReference>
<dbReference type="EMBL" id="AP023368">
    <property type="protein sequence ID" value="BCJ99353.1"/>
    <property type="molecule type" value="Genomic_DNA"/>
</dbReference>
<dbReference type="InterPro" id="IPR021729">
    <property type="entry name" value="DUF3298"/>
</dbReference>
<dbReference type="RefSeq" id="WP_185259614.1">
    <property type="nucleotide sequence ID" value="NZ_AP023368.1"/>
</dbReference>
<feature type="domain" description="DUF3298" evidence="1">
    <location>
        <begin position="473"/>
        <end position="549"/>
    </location>
</feature>
<dbReference type="PANTHER" id="PTHR37841">
    <property type="entry name" value="GLR2918 PROTEIN"/>
    <property type="match status" value="1"/>
</dbReference>
<organism evidence="2 3">
    <name type="scientific">Anaerocolumna chitinilytica</name>
    <dbReference type="NCBI Taxonomy" id="1727145"/>
    <lineage>
        <taxon>Bacteria</taxon>
        <taxon>Bacillati</taxon>
        <taxon>Bacillota</taxon>
        <taxon>Clostridia</taxon>
        <taxon>Lachnospirales</taxon>
        <taxon>Lachnospiraceae</taxon>
        <taxon>Anaerocolumna</taxon>
    </lineage>
</organism>
<accession>A0A7I8DLM8</accession>
<proteinExistence type="predicted"/>
<dbReference type="AlphaFoldDB" id="A0A7I8DLM8"/>